<evidence type="ECO:0000313" key="4">
    <source>
        <dbReference type="EMBL" id="PWV11798.1"/>
    </source>
</evidence>
<dbReference type="InterPro" id="IPR013087">
    <property type="entry name" value="Znf_C2H2_type"/>
</dbReference>
<protein>
    <submittedName>
        <fullName evidence="4">Putative RNase H</fullName>
    </submittedName>
</protein>
<reference evidence="4 5" key="1">
    <citation type="journal article" date="2018" name="Microb. Genom.">
        <title>Expanding an expanded genome: long-read sequencing of Trypanosoma cruzi.</title>
        <authorList>
            <person name="Berna L."/>
            <person name="Rodriguez M."/>
            <person name="Chiribao M.L."/>
            <person name="Parodi-Talice A."/>
            <person name="Pita S."/>
            <person name="Rijo G."/>
            <person name="Alvarez-Valin F."/>
            <person name="Robello C."/>
        </authorList>
    </citation>
    <scope>NUCLEOTIDE SEQUENCE [LARGE SCALE GENOMIC DNA]</scope>
    <source>
        <strain evidence="4 5">TCC</strain>
    </source>
</reference>
<evidence type="ECO:0000259" key="2">
    <source>
        <dbReference type="PROSITE" id="PS00028"/>
    </source>
</evidence>
<dbReference type="Proteomes" id="UP000246078">
    <property type="component" value="Unassembled WGS sequence"/>
</dbReference>
<dbReference type="VEuPathDB" id="TriTrypDB:TcYC6_0017190"/>
<organism evidence="4 5">
    <name type="scientific">Trypanosoma cruzi</name>
    <dbReference type="NCBI Taxonomy" id="5693"/>
    <lineage>
        <taxon>Eukaryota</taxon>
        <taxon>Discoba</taxon>
        <taxon>Euglenozoa</taxon>
        <taxon>Kinetoplastea</taxon>
        <taxon>Metakinetoplastina</taxon>
        <taxon>Trypanosomatida</taxon>
        <taxon>Trypanosomatidae</taxon>
        <taxon>Trypanosoma</taxon>
        <taxon>Schizotrypanum</taxon>
    </lineage>
</organism>
<evidence type="ECO:0000313" key="3">
    <source>
        <dbReference type="EMBL" id="PWV11797.1"/>
    </source>
</evidence>
<feature type="compositionally biased region" description="Basic and acidic residues" evidence="1">
    <location>
        <begin position="20"/>
        <end position="31"/>
    </location>
</feature>
<evidence type="ECO:0000313" key="5">
    <source>
        <dbReference type="Proteomes" id="UP000246078"/>
    </source>
</evidence>
<dbReference type="AlphaFoldDB" id="A0A2V2WT51"/>
<evidence type="ECO:0000256" key="1">
    <source>
        <dbReference type="SAM" id="MobiDB-lite"/>
    </source>
</evidence>
<dbReference type="VEuPathDB" id="TriTrypDB:C4B63_117g35"/>
<feature type="domain" description="C2H2-type" evidence="2">
    <location>
        <begin position="40"/>
        <end position="61"/>
    </location>
</feature>
<accession>A0A2V2WT51</accession>
<name>A0A2V2WT51_TRYCR</name>
<proteinExistence type="predicted"/>
<dbReference type="VEuPathDB" id="TriTrypDB:C3747_56g37"/>
<dbReference type="EMBL" id="PRFC01000056">
    <property type="protein sequence ID" value="PWV11797.1"/>
    <property type="molecule type" value="Genomic_DNA"/>
</dbReference>
<gene>
    <name evidence="3" type="ORF">C3747_56g33</name>
    <name evidence="4" type="ORF">C3747_56g37</name>
</gene>
<dbReference type="EMBL" id="PRFC01000056">
    <property type="protein sequence ID" value="PWV11798.1"/>
    <property type="molecule type" value="Genomic_DNA"/>
</dbReference>
<dbReference type="VEuPathDB" id="TriTrypDB:TcCL_Unassigned01846"/>
<sequence>MRSNNDPTAPGTDAVPPTTREADAPPVERRPSTRRRKKKCPHCDATLVGHTNHIGHCRCLHPEHPPPLPELKRDFCDMVFPTRRSTAQHRTGIAARKTQTLIGTAAAVPADDHCRRRISQPPQARQLPASKIAPSASRIFRHLGCASKAGH</sequence>
<feature type="region of interest" description="Disordered" evidence="1">
    <location>
        <begin position="1"/>
        <end position="40"/>
    </location>
</feature>
<comment type="caution">
    <text evidence="4">The sequence shown here is derived from an EMBL/GenBank/DDBJ whole genome shotgun (WGS) entry which is preliminary data.</text>
</comment>
<dbReference type="PROSITE" id="PS00028">
    <property type="entry name" value="ZINC_FINGER_C2H2_1"/>
    <property type="match status" value="1"/>
</dbReference>
<dbReference type="VEuPathDB" id="TriTrypDB:C3747_56g33"/>